<accession>A0A518BKS3</accession>
<dbReference type="RefSeq" id="WP_145065865.1">
    <property type="nucleotide sequence ID" value="NZ_CP036287.1"/>
</dbReference>
<evidence type="ECO:0000313" key="3">
    <source>
        <dbReference type="Proteomes" id="UP000316921"/>
    </source>
</evidence>
<protein>
    <submittedName>
        <fullName evidence="2">Uncharacterized protein</fullName>
    </submittedName>
</protein>
<evidence type="ECO:0000313" key="2">
    <source>
        <dbReference type="EMBL" id="QDU67575.1"/>
    </source>
</evidence>
<sequence length="103" mass="11311">MAKKGTRKRRRSPEEIIKDLQTEIERVKARAAAKELKESAAHRAALSAVRTLDKAMETAKVEGETALAHALADSRAPLAEYLEGQGVALPKSRRPRGRRPKAS</sequence>
<proteinExistence type="predicted"/>
<dbReference type="Proteomes" id="UP000316921">
    <property type="component" value="Chromosome"/>
</dbReference>
<feature type="compositionally biased region" description="Basic residues" evidence="1">
    <location>
        <begin position="91"/>
        <end position="103"/>
    </location>
</feature>
<name>A0A518BKS3_9BACT</name>
<organism evidence="2 3">
    <name type="scientific">Engelhardtia mirabilis</name>
    <dbReference type="NCBI Taxonomy" id="2528011"/>
    <lineage>
        <taxon>Bacteria</taxon>
        <taxon>Pseudomonadati</taxon>
        <taxon>Planctomycetota</taxon>
        <taxon>Planctomycetia</taxon>
        <taxon>Planctomycetia incertae sedis</taxon>
        <taxon>Engelhardtia</taxon>
    </lineage>
</organism>
<gene>
    <name evidence="2" type="ORF">Pla133_26630</name>
</gene>
<dbReference type="AlphaFoldDB" id="A0A518BKS3"/>
<keyword evidence="3" id="KW-1185">Reference proteome</keyword>
<dbReference type="EMBL" id="CP036287">
    <property type="protein sequence ID" value="QDU67575.1"/>
    <property type="molecule type" value="Genomic_DNA"/>
</dbReference>
<evidence type="ECO:0000256" key="1">
    <source>
        <dbReference type="SAM" id="MobiDB-lite"/>
    </source>
</evidence>
<dbReference type="KEGG" id="pbap:Pla133_26630"/>
<reference evidence="2 3" key="1">
    <citation type="submission" date="2019-02" db="EMBL/GenBank/DDBJ databases">
        <title>Deep-cultivation of Planctomycetes and their phenomic and genomic characterization uncovers novel biology.</title>
        <authorList>
            <person name="Wiegand S."/>
            <person name="Jogler M."/>
            <person name="Boedeker C."/>
            <person name="Pinto D."/>
            <person name="Vollmers J."/>
            <person name="Rivas-Marin E."/>
            <person name="Kohn T."/>
            <person name="Peeters S.H."/>
            <person name="Heuer A."/>
            <person name="Rast P."/>
            <person name="Oberbeckmann S."/>
            <person name="Bunk B."/>
            <person name="Jeske O."/>
            <person name="Meyerdierks A."/>
            <person name="Storesund J.E."/>
            <person name="Kallscheuer N."/>
            <person name="Luecker S."/>
            <person name="Lage O.M."/>
            <person name="Pohl T."/>
            <person name="Merkel B.J."/>
            <person name="Hornburger P."/>
            <person name="Mueller R.-W."/>
            <person name="Bruemmer F."/>
            <person name="Labrenz M."/>
            <person name="Spormann A.M."/>
            <person name="Op den Camp H."/>
            <person name="Overmann J."/>
            <person name="Amann R."/>
            <person name="Jetten M.S.M."/>
            <person name="Mascher T."/>
            <person name="Medema M.H."/>
            <person name="Devos D.P."/>
            <person name="Kaster A.-K."/>
            <person name="Ovreas L."/>
            <person name="Rohde M."/>
            <person name="Galperin M.Y."/>
            <person name="Jogler C."/>
        </authorList>
    </citation>
    <scope>NUCLEOTIDE SEQUENCE [LARGE SCALE GENOMIC DNA]</scope>
    <source>
        <strain evidence="2 3">Pla133</strain>
    </source>
</reference>
<feature type="region of interest" description="Disordered" evidence="1">
    <location>
        <begin position="84"/>
        <end position="103"/>
    </location>
</feature>